<dbReference type="GO" id="GO:0009279">
    <property type="term" value="C:cell outer membrane"/>
    <property type="evidence" value="ECO:0007669"/>
    <property type="project" value="UniProtKB-SubCell"/>
</dbReference>
<dbReference type="InterPro" id="IPR007627">
    <property type="entry name" value="RNA_pol_sigma70_r2"/>
</dbReference>
<dbReference type="AlphaFoldDB" id="A0A4R3USZ1"/>
<dbReference type="PANTHER" id="PTHR43133:SF63">
    <property type="entry name" value="RNA POLYMERASE SIGMA FACTOR FECI-RELATED"/>
    <property type="match status" value="1"/>
</dbReference>
<dbReference type="GO" id="GO:0006352">
    <property type="term" value="P:DNA-templated transcription initiation"/>
    <property type="evidence" value="ECO:0007669"/>
    <property type="project" value="InterPro"/>
</dbReference>
<organism evidence="8 9">
    <name type="scientific">Paracandidimonas soli</name>
    <dbReference type="NCBI Taxonomy" id="1917182"/>
    <lineage>
        <taxon>Bacteria</taxon>
        <taxon>Pseudomonadati</taxon>
        <taxon>Pseudomonadota</taxon>
        <taxon>Betaproteobacteria</taxon>
        <taxon>Burkholderiales</taxon>
        <taxon>Alcaligenaceae</taxon>
        <taxon>Paracandidimonas</taxon>
    </lineage>
</organism>
<dbReference type="SUPFAM" id="SSF88946">
    <property type="entry name" value="Sigma2 domain of RNA polymerase sigma factors"/>
    <property type="match status" value="1"/>
</dbReference>
<dbReference type="GO" id="GO:0016987">
    <property type="term" value="F:sigma factor activity"/>
    <property type="evidence" value="ECO:0007669"/>
    <property type="project" value="UniProtKB-KW"/>
</dbReference>
<dbReference type="InterPro" id="IPR039425">
    <property type="entry name" value="RNA_pol_sigma-70-like"/>
</dbReference>
<name>A0A4R3USZ1_9BURK</name>
<evidence type="ECO:0000256" key="6">
    <source>
        <dbReference type="ARBA" id="ARBA00023237"/>
    </source>
</evidence>
<dbReference type="InterPro" id="IPR013325">
    <property type="entry name" value="RNA_pol_sigma_r2"/>
</dbReference>
<comment type="subcellular location">
    <subcellularLocation>
        <location evidence="1">Cell outer membrane</location>
    </subcellularLocation>
</comment>
<feature type="domain" description="RNA polymerase sigma-70 region 2" evidence="7">
    <location>
        <begin position="23"/>
        <end position="88"/>
    </location>
</feature>
<dbReference type="Pfam" id="PF04542">
    <property type="entry name" value="Sigma70_r2"/>
    <property type="match status" value="1"/>
</dbReference>
<dbReference type="InterPro" id="IPR036942">
    <property type="entry name" value="Beta-barrel_TonB_sf"/>
</dbReference>
<dbReference type="PROSITE" id="PS01156">
    <property type="entry name" value="TONB_DEPENDENT_REC_2"/>
    <property type="match status" value="1"/>
</dbReference>
<dbReference type="Proteomes" id="UP000294692">
    <property type="component" value="Unassembled WGS sequence"/>
</dbReference>
<reference evidence="8 9" key="1">
    <citation type="submission" date="2019-03" db="EMBL/GenBank/DDBJ databases">
        <title>Genomic Encyclopedia of Type Strains, Phase IV (KMG-IV): sequencing the most valuable type-strain genomes for metagenomic binning, comparative biology and taxonomic classification.</title>
        <authorList>
            <person name="Goeker M."/>
        </authorList>
    </citation>
    <scope>NUCLEOTIDE SEQUENCE [LARGE SCALE GENOMIC DNA]</scope>
    <source>
        <strain evidence="8 9">DSM 100048</strain>
    </source>
</reference>
<sequence length="150" mass="16983">MLQPSSQDIPQTGTGLRQDVQLLYSNHRAWLYHWLRKRLGCPHHAADLLQDTYLRILVSGQTPSPEQARPHLMQIAKGLVIDRYRRQQIEQAYLAALAQHPEASPRLKNSELSLSITNIADRKYVNGCGSLWTCGYGLGRQASLTFSGRF</sequence>
<dbReference type="RefSeq" id="WP_243650932.1">
    <property type="nucleotide sequence ID" value="NZ_JBHRVM010000001.1"/>
</dbReference>
<dbReference type="EMBL" id="SMBX01000012">
    <property type="protein sequence ID" value="TCU93154.1"/>
    <property type="molecule type" value="Genomic_DNA"/>
</dbReference>
<accession>A0A4R3USZ1</accession>
<keyword evidence="6" id="KW-0998">Cell outer membrane</keyword>
<evidence type="ECO:0000259" key="7">
    <source>
        <dbReference type="Pfam" id="PF04542"/>
    </source>
</evidence>
<keyword evidence="4" id="KW-0472">Membrane</keyword>
<dbReference type="Gene3D" id="1.10.1740.10">
    <property type="match status" value="1"/>
</dbReference>
<keyword evidence="2" id="KW-0805">Transcription regulation</keyword>
<evidence type="ECO:0000256" key="4">
    <source>
        <dbReference type="ARBA" id="ARBA00023136"/>
    </source>
</evidence>
<evidence type="ECO:0000313" key="8">
    <source>
        <dbReference type="EMBL" id="TCU93154.1"/>
    </source>
</evidence>
<evidence type="ECO:0000256" key="3">
    <source>
        <dbReference type="ARBA" id="ARBA00023082"/>
    </source>
</evidence>
<dbReference type="PANTHER" id="PTHR43133">
    <property type="entry name" value="RNA POLYMERASE ECF-TYPE SIGMA FACTO"/>
    <property type="match status" value="1"/>
</dbReference>
<gene>
    <name evidence="8" type="ORF">EV686_11236</name>
</gene>
<proteinExistence type="predicted"/>
<keyword evidence="5" id="KW-0804">Transcription</keyword>
<evidence type="ECO:0000313" key="9">
    <source>
        <dbReference type="Proteomes" id="UP000294692"/>
    </source>
</evidence>
<keyword evidence="3" id="KW-0731">Sigma factor</keyword>
<evidence type="ECO:0000256" key="1">
    <source>
        <dbReference type="ARBA" id="ARBA00004442"/>
    </source>
</evidence>
<evidence type="ECO:0000256" key="2">
    <source>
        <dbReference type="ARBA" id="ARBA00023015"/>
    </source>
</evidence>
<keyword evidence="9" id="KW-1185">Reference proteome</keyword>
<dbReference type="InterPro" id="IPR010917">
    <property type="entry name" value="TonB_rcpt_CS"/>
</dbReference>
<evidence type="ECO:0000256" key="5">
    <source>
        <dbReference type="ARBA" id="ARBA00023163"/>
    </source>
</evidence>
<protein>
    <submittedName>
        <fullName evidence="8">Sigma-70-like protein</fullName>
    </submittedName>
</protein>
<dbReference type="Gene3D" id="2.40.170.20">
    <property type="entry name" value="TonB-dependent receptor, beta-barrel domain"/>
    <property type="match status" value="1"/>
</dbReference>
<comment type="caution">
    <text evidence="8">The sequence shown here is derived from an EMBL/GenBank/DDBJ whole genome shotgun (WGS) entry which is preliminary data.</text>
</comment>